<dbReference type="InterPro" id="IPR000719">
    <property type="entry name" value="Prot_kinase_dom"/>
</dbReference>
<keyword evidence="3" id="KW-0547">Nucleotide-binding</keyword>
<protein>
    <recommendedName>
        <fullName evidence="6">Protein kinase domain-containing protein</fullName>
    </recommendedName>
</protein>
<evidence type="ECO:0000313" key="7">
    <source>
        <dbReference type="EMBL" id="GKV43372.1"/>
    </source>
</evidence>
<proteinExistence type="predicted"/>
<name>A0AAV5M3Y9_9ROSI</name>
<evidence type="ECO:0000313" key="8">
    <source>
        <dbReference type="Proteomes" id="UP001054252"/>
    </source>
</evidence>
<evidence type="ECO:0000256" key="4">
    <source>
        <dbReference type="ARBA" id="ARBA00022777"/>
    </source>
</evidence>
<reference evidence="7 8" key="1">
    <citation type="journal article" date="2021" name="Commun. Biol.">
        <title>The genome of Shorea leprosula (Dipterocarpaceae) highlights the ecological relevance of drought in aseasonal tropical rainforests.</title>
        <authorList>
            <person name="Ng K.K.S."/>
            <person name="Kobayashi M.J."/>
            <person name="Fawcett J.A."/>
            <person name="Hatakeyama M."/>
            <person name="Paape T."/>
            <person name="Ng C.H."/>
            <person name="Ang C.C."/>
            <person name="Tnah L.H."/>
            <person name="Lee C.T."/>
            <person name="Nishiyama T."/>
            <person name="Sese J."/>
            <person name="O'Brien M.J."/>
            <person name="Copetti D."/>
            <person name="Mohd Noor M.I."/>
            <person name="Ong R.C."/>
            <person name="Putra M."/>
            <person name="Sireger I.Z."/>
            <person name="Indrioko S."/>
            <person name="Kosugi Y."/>
            <person name="Izuno A."/>
            <person name="Isagi Y."/>
            <person name="Lee S.L."/>
            <person name="Shimizu K.K."/>
        </authorList>
    </citation>
    <scope>NUCLEOTIDE SEQUENCE [LARGE SCALE GENOMIC DNA]</scope>
    <source>
        <strain evidence="7">214</strain>
    </source>
</reference>
<evidence type="ECO:0000256" key="2">
    <source>
        <dbReference type="ARBA" id="ARBA00022679"/>
    </source>
</evidence>
<dbReference type="PROSITE" id="PS50011">
    <property type="entry name" value="PROTEIN_KINASE_DOM"/>
    <property type="match status" value="1"/>
</dbReference>
<dbReference type="PANTHER" id="PTHR27002:SF926">
    <property type="entry name" value="OS07G0535800 PROTEIN"/>
    <property type="match status" value="1"/>
</dbReference>
<dbReference type="GO" id="GO:0004674">
    <property type="term" value="F:protein serine/threonine kinase activity"/>
    <property type="evidence" value="ECO:0007669"/>
    <property type="project" value="UniProtKB-KW"/>
</dbReference>
<dbReference type="InterPro" id="IPR001245">
    <property type="entry name" value="Ser-Thr/Tyr_kinase_cat_dom"/>
</dbReference>
<comment type="caution">
    <text evidence="7">The sequence shown here is derived from an EMBL/GenBank/DDBJ whole genome shotgun (WGS) entry which is preliminary data.</text>
</comment>
<dbReference type="PANTHER" id="PTHR27002">
    <property type="entry name" value="RECEPTOR-LIKE SERINE/THREONINE-PROTEIN KINASE SD1-8"/>
    <property type="match status" value="1"/>
</dbReference>
<accession>A0AAV5M3Y9</accession>
<dbReference type="GO" id="GO:0005524">
    <property type="term" value="F:ATP binding"/>
    <property type="evidence" value="ECO:0007669"/>
    <property type="project" value="UniProtKB-KW"/>
</dbReference>
<keyword evidence="5" id="KW-0067">ATP-binding</keyword>
<keyword evidence="8" id="KW-1185">Reference proteome</keyword>
<dbReference type="GO" id="GO:0005886">
    <property type="term" value="C:plasma membrane"/>
    <property type="evidence" value="ECO:0007669"/>
    <property type="project" value="TreeGrafter"/>
</dbReference>
<organism evidence="7 8">
    <name type="scientific">Rubroshorea leprosula</name>
    <dbReference type="NCBI Taxonomy" id="152421"/>
    <lineage>
        <taxon>Eukaryota</taxon>
        <taxon>Viridiplantae</taxon>
        <taxon>Streptophyta</taxon>
        <taxon>Embryophyta</taxon>
        <taxon>Tracheophyta</taxon>
        <taxon>Spermatophyta</taxon>
        <taxon>Magnoliopsida</taxon>
        <taxon>eudicotyledons</taxon>
        <taxon>Gunneridae</taxon>
        <taxon>Pentapetalae</taxon>
        <taxon>rosids</taxon>
        <taxon>malvids</taxon>
        <taxon>Malvales</taxon>
        <taxon>Dipterocarpaceae</taxon>
        <taxon>Rubroshorea</taxon>
    </lineage>
</organism>
<dbReference type="Gene3D" id="1.10.510.10">
    <property type="entry name" value="Transferase(Phosphotransferase) domain 1"/>
    <property type="match status" value="1"/>
</dbReference>
<feature type="domain" description="Protein kinase" evidence="6">
    <location>
        <begin position="1"/>
        <end position="110"/>
    </location>
</feature>
<dbReference type="SUPFAM" id="SSF56112">
    <property type="entry name" value="Protein kinase-like (PK-like)"/>
    <property type="match status" value="1"/>
</dbReference>
<gene>
    <name evidence="7" type="ORF">SLEP1_g50672</name>
</gene>
<dbReference type="EMBL" id="BPVZ01000168">
    <property type="protein sequence ID" value="GKV43372.1"/>
    <property type="molecule type" value="Genomic_DNA"/>
</dbReference>
<evidence type="ECO:0000256" key="5">
    <source>
        <dbReference type="ARBA" id="ARBA00022840"/>
    </source>
</evidence>
<keyword evidence="4" id="KW-0418">Kinase</keyword>
<dbReference type="Pfam" id="PF07714">
    <property type="entry name" value="PK_Tyr_Ser-Thr"/>
    <property type="match status" value="1"/>
</dbReference>
<evidence type="ECO:0000256" key="1">
    <source>
        <dbReference type="ARBA" id="ARBA00022527"/>
    </source>
</evidence>
<sequence>MNPKISDFGMARIFGVNESEVNTKRVVGTYGYMSSEFAFHGLVSIKTDVFSFGVMLLELVSGRKNMSCFHAVHPLNLIGYAWRLWIQGRGLELMDATMDEFCQFALIIKY</sequence>
<keyword evidence="1" id="KW-0723">Serine/threonine-protein kinase</keyword>
<dbReference type="AlphaFoldDB" id="A0AAV5M3Y9"/>
<dbReference type="Proteomes" id="UP001054252">
    <property type="component" value="Unassembled WGS sequence"/>
</dbReference>
<evidence type="ECO:0000256" key="3">
    <source>
        <dbReference type="ARBA" id="ARBA00022741"/>
    </source>
</evidence>
<dbReference type="InterPro" id="IPR011009">
    <property type="entry name" value="Kinase-like_dom_sf"/>
</dbReference>
<keyword evidence="2" id="KW-0808">Transferase</keyword>
<evidence type="ECO:0000259" key="6">
    <source>
        <dbReference type="PROSITE" id="PS50011"/>
    </source>
</evidence>